<gene>
    <name evidence="1" type="ORF">K444DRAFT_630261</name>
</gene>
<proteinExistence type="predicted"/>
<sequence>MIASSTEGLKAESPLFRVCWFRMVLDEDTASPLMSDSDAVHTIRSGSIKKLYQTAARLDKQIGRSRLSCLFLRIPQLDTAATFRKNVIQPLMKSTGAGSESLRLLLDSICLRRSRKLLDLPETNVNDRVLEFSEAREGAVPIR</sequence>
<organism evidence="1 2">
    <name type="scientific">Hyaloscypha bicolor E</name>
    <dbReference type="NCBI Taxonomy" id="1095630"/>
    <lineage>
        <taxon>Eukaryota</taxon>
        <taxon>Fungi</taxon>
        <taxon>Dikarya</taxon>
        <taxon>Ascomycota</taxon>
        <taxon>Pezizomycotina</taxon>
        <taxon>Leotiomycetes</taxon>
        <taxon>Helotiales</taxon>
        <taxon>Hyaloscyphaceae</taxon>
        <taxon>Hyaloscypha</taxon>
        <taxon>Hyaloscypha bicolor</taxon>
    </lineage>
</organism>
<evidence type="ECO:0000313" key="2">
    <source>
        <dbReference type="Proteomes" id="UP000235371"/>
    </source>
</evidence>
<dbReference type="InParanoid" id="A0A2J6T8Z6"/>
<dbReference type="RefSeq" id="XP_024736390.1">
    <property type="nucleotide sequence ID" value="XM_024883181.1"/>
</dbReference>
<keyword evidence="2" id="KW-1185">Reference proteome</keyword>
<dbReference type="STRING" id="1095630.A0A2J6T8Z6"/>
<dbReference type="Proteomes" id="UP000235371">
    <property type="component" value="Unassembled WGS sequence"/>
</dbReference>
<dbReference type="EMBL" id="KZ613816">
    <property type="protein sequence ID" value="PMD59486.1"/>
    <property type="molecule type" value="Genomic_DNA"/>
</dbReference>
<dbReference type="AlphaFoldDB" id="A0A2J6T8Z6"/>
<evidence type="ECO:0000313" key="1">
    <source>
        <dbReference type="EMBL" id="PMD59486.1"/>
    </source>
</evidence>
<reference evidence="1 2" key="1">
    <citation type="submission" date="2016-04" db="EMBL/GenBank/DDBJ databases">
        <title>A degradative enzymes factory behind the ericoid mycorrhizal symbiosis.</title>
        <authorList>
            <consortium name="DOE Joint Genome Institute"/>
            <person name="Martino E."/>
            <person name="Morin E."/>
            <person name="Grelet G."/>
            <person name="Kuo A."/>
            <person name="Kohler A."/>
            <person name="Daghino S."/>
            <person name="Barry K."/>
            <person name="Choi C."/>
            <person name="Cichocki N."/>
            <person name="Clum A."/>
            <person name="Copeland A."/>
            <person name="Hainaut M."/>
            <person name="Haridas S."/>
            <person name="Labutti K."/>
            <person name="Lindquist E."/>
            <person name="Lipzen A."/>
            <person name="Khouja H.-R."/>
            <person name="Murat C."/>
            <person name="Ohm R."/>
            <person name="Olson A."/>
            <person name="Spatafora J."/>
            <person name="Veneault-Fourrey C."/>
            <person name="Henrissat B."/>
            <person name="Grigoriev I."/>
            <person name="Martin F."/>
            <person name="Perotto S."/>
        </authorList>
    </citation>
    <scope>NUCLEOTIDE SEQUENCE [LARGE SCALE GENOMIC DNA]</scope>
    <source>
        <strain evidence="1 2">E</strain>
    </source>
</reference>
<dbReference type="GeneID" id="36591258"/>
<protein>
    <submittedName>
        <fullName evidence="1">Uncharacterized protein</fullName>
    </submittedName>
</protein>
<name>A0A2J6T8Z6_9HELO</name>
<dbReference type="OrthoDB" id="448448at2759"/>
<accession>A0A2J6T8Z6</accession>